<protein>
    <submittedName>
        <fullName evidence="1">Uncharacterized protein</fullName>
    </submittedName>
</protein>
<proteinExistence type="predicted"/>
<evidence type="ECO:0000313" key="2">
    <source>
        <dbReference type="Proteomes" id="UP000245207"/>
    </source>
</evidence>
<dbReference type="PANTHER" id="PTHR45654">
    <property type="entry name" value="HOMEOBOX-LEUCINE ZIPPER PROTEIN MERISTEM L1"/>
    <property type="match status" value="1"/>
</dbReference>
<accession>A0A2U1PAP1</accession>
<organism evidence="1 2">
    <name type="scientific">Artemisia annua</name>
    <name type="common">Sweet wormwood</name>
    <dbReference type="NCBI Taxonomy" id="35608"/>
    <lineage>
        <taxon>Eukaryota</taxon>
        <taxon>Viridiplantae</taxon>
        <taxon>Streptophyta</taxon>
        <taxon>Embryophyta</taxon>
        <taxon>Tracheophyta</taxon>
        <taxon>Spermatophyta</taxon>
        <taxon>Magnoliopsida</taxon>
        <taxon>eudicotyledons</taxon>
        <taxon>Gunneridae</taxon>
        <taxon>Pentapetalae</taxon>
        <taxon>asterids</taxon>
        <taxon>campanulids</taxon>
        <taxon>Asterales</taxon>
        <taxon>Asteraceae</taxon>
        <taxon>Asteroideae</taxon>
        <taxon>Anthemideae</taxon>
        <taxon>Artemisiinae</taxon>
        <taxon>Artemisia</taxon>
    </lineage>
</organism>
<dbReference type="Proteomes" id="UP000245207">
    <property type="component" value="Unassembled WGS sequence"/>
</dbReference>
<sequence length="197" mass="22208">MEPQSPELVEDDQYQVHDGSIISITSKGPLLDLDDLATTNPLFSTNINFPPNIYHVATDYSNVQSTAVQELIKLANDGCGTFWKTINGREVLREFDYNQNFPKPNRNSKTRFEASRALDEVTMDHKELANMLINNYCLNELFPTIVSNAKLIHDLSPGKSVNNPDGSVLLRIHHHRFCLVSGIRHVGVSGLERLVYE</sequence>
<gene>
    <name evidence="1" type="ORF">CTI12_AA041120</name>
</gene>
<dbReference type="STRING" id="35608.A0A2U1PAP1"/>
<reference evidence="1 2" key="1">
    <citation type="journal article" date="2018" name="Mol. Plant">
        <title>The genome of Artemisia annua provides insight into the evolution of Asteraceae family and artemisinin biosynthesis.</title>
        <authorList>
            <person name="Shen Q."/>
            <person name="Zhang L."/>
            <person name="Liao Z."/>
            <person name="Wang S."/>
            <person name="Yan T."/>
            <person name="Shi P."/>
            <person name="Liu M."/>
            <person name="Fu X."/>
            <person name="Pan Q."/>
            <person name="Wang Y."/>
            <person name="Lv Z."/>
            <person name="Lu X."/>
            <person name="Zhang F."/>
            <person name="Jiang W."/>
            <person name="Ma Y."/>
            <person name="Chen M."/>
            <person name="Hao X."/>
            <person name="Li L."/>
            <person name="Tang Y."/>
            <person name="Lv G."/>
            <person name="Zhou Y."/>
            <person name="Sun X."/>
            <person name="Brodelius P.E."/>
            <person name="Rose J.K.C."/>
            <person name="Tang K."/>
        </authorList>
    </citation>
    <scope>NUCLEOTIDE SEQUENCE [LARGE SCALE GENOMIC DNA]</scope>
    <source>
        <strain evidence="2">cv. Huhao1</strain>
        <tissue evidence="1">Leaf</tissue>
    </source>
</reference>
<name>A0A2U1PAP1_ARTAN</name>
<dbReference type="PANTHER" id="PTHR45654:SF1">
    <property type="entry name" value="HOMEOBOX-LEUCINE ZIPPER PROTEIN HDG11"/>
    <property type="match status" value="1"/>
</dbReference>
<evidence type="ECO:0000313" key="1">
    <source>
        <dbReference type="EMBL" id="PWA82822.1"/>
    </source>
</evidence>
<comment type="caution">
    <text evidence="1">The sequence shown here is derived from an EMBL/GenBank/DDBJ whole genome shotgun (WGS) entry which is preliminary data.</text>
</comment>
<dbReference type="AlphaFoldDB" id="A0A2U1PAP1"/>
<keyword evidence="2" id="KW-1185">Reference proteome</keyword>
<dbReference type="EMBL" id="PKPP01001425">
    <property type="protein sequence ID" value="PWA82822.1"/>
    <property type="molecule type" value="Genomic_DNA"/>
</dbReference>
<dbReference type="InterPro" id="IPR042160">
    <property type="entry name" value="HD-Zip_IV"/>
</dbReference>